<name>A0A0K9H055_9BACI</name>
<sequence>MPIPAELAPLTNTSEFAERKVAYLTFDDGPSHNTIPILDILDKYDIKATFFVMANRQSYAEQAYVEMVRRGHTIALHSNTHDYRVIYRSKEAFFKDMGKLESLLDNKYAINTKLIRFPGGSNNMLIQRNEKKSIRTDIISELEQRGYTYFDWNVDSKDGISPMISQQTITQSVLTEAKKHKQAVILLHDIDDMKNTVRALPDIIIGLKKQGFEFEMITKDNGKVQFP</sequence>
<dbReference type="PROSITE" id="PS51677">
    <property type="entry name" value="NODB"/>
    <property type="match status" value="1"/>
</dbReference>
<dbReference type="Pfam" id="PF01522">
    <property type="entry name" value="Polysacc_deac_1"/>
    <property type="match status" value="1"/>
</dbReference>
<organism evidence="2 3">
    <name type="scientific">Peribacillus loiseleuriae</name>
    <dbReference type="NCBI Taxonomy" id="1679170"/>
    <lineage>
        <taxon>Bacteria</taxon>
        <taxon>Bacillati</taxon>
        <taxon>Bacillota</taxon>
        <taxon>Bacilli</taxon>
        <taxon>Bacillales</taxon>
        <taxon>Bacillaceae</taxon>
        <taxon>Peribacillus</taxon>
    </lineage>
</organism>
<evidence type="ECO:0000313" key="3">
    <source>
        <dbReference type="Proteomes" id="UP000037146"/>
    </source>
</evidence>
<dbReference type="InterPro" id="IPR050248">
    <property type="entry name" value="Polysacc_deacetylase_ArnD"/>
</dbReference>
<dbReference type="GO" id="GO:0005975">
    <property type="term" value="P:carbohydrate metabolic process"/>
    <property type="evidence" value="ECO:0007669"/>
    <property type="project" value="InterPro"/>
</dbReference>
<keyword evidence="3" id="KW-1185">Reference proteome</keyword>
<dbReference type="InterPro" id="IPR011330">
    <property type="entry name" value="Glyco_hydro/deAcase_b/a-brl"/>
</dbReference>
<dbReference type="SUPFAM" id="SSF88713">
    <property type="entry name" value="Glycoside hydrolase/deacetylase"/>
    <property type="match status" value="1"/>
</dbReference>
<comment type="caution">
    <text evidence="2">The sequence shown here is derived from an EMBL/GenBank/DDBJ whole genome shotgun (WGS) entry which is preliminary data.</text>
</comment>
<dbReference type="EMBL" id="LFZW01000001">
    <property type="protein sequence ID" value="KMY52354.1"/>
    <property type="molecule type" value="Genomic_DNA"/>
</dbReference>
<evidence type="ECO:0000313" key="2">
    <source>
        <dbReference type="EMBL" id="KMY52354.1"/>
    </source>
</evidence>
<dbReference type="Proteomes" id="UP000037146">
    <property type="component" value="Unassembled WGS sequence"/>
</dbReference>
<dbReference type="PANTHER" id="PTHR10587:SF125">
    <property type="entry name" value="POLYSACCHARIDE DEACETYLASE YHEN-RELATED"/>
    <property type="match status" value="1"/>
</dbReference>
<dbReference type="Gene3D" id="3.20.20.370">
    <property type="entry name" value="Glycoside hydrolase/deacetylase"/>
    <property type="match status" value="1"/>
</dbReference>
<reference evidence="3" key="1">
    <citation type="submission" date="2015-07" db="EMBL/GenBank/DDBJ databases">
        <title>Genome sequencing project for genomic taxonomy and phylogenomics of Bacillus-like bacteria.</title>
        <authorList>
            <person name="Liu B."/>
            <person name="Wang J."/>
            <person name="Zhu Y."/>
            <person name="Liu G."/>
            <person name="Chen Q."/>
            <person name="Chen Z."/>
            <person name="Lan J."/>
            <person name="Che J."/>
            <person name="Ge C."/>
            <person name="Shi H."/>
            <person name="Pan Z."/>
            <person name="Liu X."/>
        </authorList>
    </citation>
    <scope>NUCLEOTIDE SEQUENCE [LARGE SCALE GENOMIC DNA]</scope>
    <source>
        <strain evidence="3">FJAT-27997</strain>
    </source>
</reference>
<evidence type="ECO:0000259" key="1">
    <source>
        <dbReference type="PROSITE" id="PS51677"/>
    </source>
</evidence>
<gene>
    <name evidence="2" type="ORF">AC625_13870</name>
</gene>
<proteinExistence type="predicted"/>
<dbReference type="STRING" id="1679170.AC625_13870"/>
<feature type="domain" description="NodB homology" evidence="1">
    <location>
        <begin position="20"/>
        <end position="215"/>
    </location>
</feature>
<protein>
    <recommendedName>
        <fullName evidence="1">NodB homology domain-containing protein</fullName>
    </recommendedName>
</protein>
<dbReference type="PANTHER" id="PTHR10587">
    <property type="entry name" value="GLYCOSYL TRANSFERASE-RELATED"/>
    <property type="match status" value="1"/>
</dbReference>
<accession>A0A0K9H055</accession>
<dbReference type="AlphaFoldDB" id="A0A0K9H055"/>
<dbReference type="CDD" id="cd10944">
    <property type="entry name" value="CE4_SmPgdA_like"/>
    <property type="match status" value="1"/>
</dbReference>
<dbReference type="GO" id="GO:0016810">
    <property type="term" value="F:hydrolase activity, acting on carbon-nitrogen (but not peptide) bonds"/>
    <property type="evidence" value="ECO:0007669"/>
    <property type="project" value="InterPro"/>
</dbReference>
<dbReference type="InterPro" id="IPR002509">
    <property type="entry name" value="NODB_dom"/>
</dbReference>
<dbReference type="PATRIC" id="fig|1679170.3.peg.3164"/>